<sequence length="949" mass="106841">MEPNRFSDGSSLFSSPNGGAASSRRSPPPRQPNYTCAKVQEALEHLASIDPIDLCNEAKLEHCRATRDLRNCGRNVQSALNSCGHASLCEECSQRCDVCPICKIPLSKDGSKLRLRLYYECIEASLISKRCDDRLQDKEEGEKELIADVQRLCALFDVALENNLSALICHYVTYVCMDESAVSSDPVTAFLLDEVVVKDWCKRTFQSILEELQKIYNYTVLEMEECLTSLLKYSAKLAGLANVVEVLESSFKGSLDRLQDSIVKTKQHMEVMTWCIRHQFLELVESRHADIASWRAAFRERKNAAIRRAWPDSVTSHATEPHQVDSATLFVEDALSNIDAEQEHVDNNGEELQIAYLQKGQISSFLRSKIEGLAGCYPFENLRAAIDLLFLQGSSDLVVSKQAILLYYLFDRHWTMPEEIWKDIVNDFAATFSITRHSLLESFVFYLLDDHTDEALREACRLLPEISSPTIHPKVARVLLERQNPDAALMVLRWSGRDDARLVSLEEALTTVRVRVECGLLTEAFMYQRAVCMKIKDKNLKDESFHNVSRDVTEECCPWGMWVEALVTEICCLCIRRNLVDRMIELPWISEEEKHIHKCLIDFSADDPSSIMGSLLVVFYLQRYRYTEAFEVDRKLHSMEQEFISKKSASDQVLMRMRSMSDWRAGLVDKSVELLPDVIQKQLKDGKFPEVVALSAKEVVGSESFYLAKAGEPVLNSLLVPSISSPLASGKANGMSSSKPSVFDTLSKASEPVSVYSSAFQNYGGSTPPSKWFSDLEKGQRHGSGLSRNFNFNSIPSKTHRAGSSTPSPMRQLNSSSRQTSQTIHLPNGSTKKFPSPSPHRSAANPLTPLRNNQAISQDFAHNSGPRSKLLVQEMDTISSMPVSGDPMDMLWSHGKRALTSEETNTNSVPRWRSDDDSDDEEQQSLNRVAGASPYTRSTRGVRRSRLMR</sequence>
<gene>
    <name evidence="1" type="ORF">M9H77_32933</name>
</gene>
<reference evidence="2" key="1">
    <citation type="journal article" date="2023" name="Nat. Plants">
        <title>Single-cell RNA sequencing provides a high-resolution roadmap for understanding the multicellular compartmentation of specialized metabolism.</title>
        <authorList>
            <person name="Sun S."/>
            <person name="Shen X."/>
            <person name="Li Y."/>
            <person name="Li Y."/>
            <person name="Wang S."/>
            <person name="Li R."/>
            <person name="Zhang H."/>
            <person name="Shen G."/>
            <person name="Guo B."/>
            <person name="Wei J."/>
            <person name="Xu J."/>
            <person name="St-Pierre B."/>
            <person name="Chen S."/>
            <person name="Sun C."/>
        </authorList>
    </citation>
    <scope>NUCLEOTIDE SEQUENCE [LARGE SCALE GENOMIC DNA]</scope>
</reference>
<protein>
    <submittedName>
        <fullName evidence="1">Uncharacterized protein</fullName>
    </submittedName>
</protein>
<evidence type="ECO:0000313" key="2">
    <source>
        <dbReference type="Proteomes" id="UP001060085"/>
    </source>
</evidence>
<dbReference type="EMBL" id="CM044707">
    <property type="protein sequence ID" value="KAI5655746.1"/>
    <property type="molecule type" value="Genomic_DNA"/>
</dbReference>
<name>A0ACC0A583_CATRO</name>
<evidence type="ECO:0000313" key="1">
    <source>
        <dbReference type="EMBL" id="KAI5655746.1"/>
    </source>
</evidence>
<proteinExistence type="predicted"/>
<organism evidence="1 2">
    <name type="scientific">Catharanthus roseus</name>
    <name type="common">Madagascar periwinkle</name>
    <name type="synonym">Vinca rosea</name>
    <dbReference type="NCBI Taxonomy" id="4058"/>
    <lineage>
        <taxon>Eukaryota</taxon>
        <taxon>Viridiplantae</taxon>
        <taxon>Streptophyta</taxon>
        <taxon>Embryophyta</taxon>
        <taxon>Tracheophyta</taxon>
        <taxon>Spermatophyta</taxon>
        <taxon>Magnoliopsida</taxon>
        <taxon>eudicotyledons</taxon>
        <taxon>Gunneridae</taxon>
        <taxon>Pentapetalae</taxon>
        <taxon>asterids</taxon>
        <taxon>lamiids</taxon>
        <taxon>Gentianales</taxon>
        <taxon>Apocynaceae</taxon>
        <taxon>Rauvolfioideae</taxon>
        <taxon>Vinceae</taxon>
        <taxon>Catharanthinae</taxon>
        <taxon>Catharanthus</taxon>
    </lineage>
</organism>
<comment type="caution">
    <text evidence="1">The sequence shown here is derived from an EMBL/GenBank/DDBJ whole genome shotgun (WGS) entry which is preliminary data.</text>
</comment>
<dbReference type="Proteomes" id="UP001060085">
    <property type="component" value="Linkage Group LG07"/>
</dbReference>
<accession>A0ACC0A583</accession>
<keyword evidence="2" id="KW-1185">Reference proteome</keyword>